<accession>A0ABU3P449</accession>
<keyword evidence="2" id="KW-0812">Transmembrane</keyword>
<feature type="transmembrane region" description="Helical" evidence="2">
    <location>
        <begin position="6"/>
        <end position="24"/>
    </location>
</feature>
<sequence length="410" mass="43755">MFGLTLIAVLAIMGGIIAYIGDWLGSKVGKRKLTVFGLRPKHTSILFTIVTGIVIAGVTLGVLSVASRDVRTALFGMEALKAELTGLSREVAAKSVELDASRSALEAKNKEYSVLTVKINETMDRLASVTEQLATVNAERDRTAAALDLAKGDLTKAQQEIDALQATKSELDARVASLNEAKTALQSDVDRLNELTANLRQGIQTVREGVVVFRASEVLTTAVTKGGQPLKDTEEILGGIINATNRAVLNRLGVQDKNIEVLWIAKADFDQAAKIIASTQEEVIVRILAMGNTIYGEPVIGRIELFPNRLIYSAGQTIYSETADAGDSAKQAEDVVLLFLQKVNAQAIAKGILPDPLQGTVGVISGSQLFETVNKVKRIGGRVVLTATTKGDIHTSGPLQIEINVRAASD</sequence>
<dbReference type="Proteomes" id="UP001254848">
    <property type="component" value="Unassembled WGS sequence"/>
</dbReference>
<keyword evidence="2" id="KW-0472">Membrane</keyword>
<dbReference type="Gene3D" id="1.10.287.1490">
    <property type="match status" value="1"/>
</dbReference>
<feature type="coiled-coil region" evidence="1">
    <location>
        <begin position="77"/>
        <end position="198"/>
    </location>
</feature>
<evidence type="ECO:0000313" key="3">
    <source>
        <dbReference type="EMBL" id="MDT8903810.1"/>
    </source>
</evidence>
<evidence type="ECO:0000256" key="1">
    <source>
        <dbReference type="SAM" id="Coils"/>
    </source>
</evidence>
<gene>
    <name evidence="3" type="ORF">Q4T40_21480</name>
</gene>
<dbReference type="RefSeq" id="WP_413782254.1">
    <property type="nucleotide sequence ID" value="NZ_JAUOZS010000001.1"/>
</dbReference>
<reference evidence="3 4" key="1">
    <citation type="submission" date="2023-07" db="EMBL/GenBank/DDBJ databases">
        <title>The novel representative of Negativicutes class, Anaeroselena agilis gen. nov. sp. nov.</title>
        <authorList>
            <person name="Prokofeva M.I."/>
            <person name="Elcheninov A.G."/>
            <person name="Klyukina A."/>
            <person name="Kublanov I.V."/>
            <person name="Frolov E.N."/>
            <person name="Podosokorskaya O.A."/>
        </authorList>
    </citation>
    <scope>NUCLEOTIDE SEQUENCE [LARGE SCALE GENOMIC DNA]</scope>
    <source>
        <strain evidence="3 4">4137-cl</strain>
    </source>
</reference>
<feature type="transmembrane region" description="Helical" evidence="2">
    <location>
        <begin position="45"/>
        <end position="66"/>
    </location>
</feature>
<keyword evidence="4" id="KW-1185">Reference proteome</keyword>
<evidence type="ECO:0000313" key="4">
    <source>
        <dbReference type="Proteomes" id="UP001254848"/>
    </source>
</evidence>
<dbReference type="InterPro" id="IPR021435">
    <property type="entry name" value="DUF3084"/>
</dbReference>
<dbReference type="EMBL" id="JAUOZS010000001">
    <property type="protein sequence ID" value="MDT8903810.1"/>
    <property type="molecule type" value="Genomic_DNA"/>
</dbReference>
<proteinExistence type="predicted"/>
<organism evidence="3 4">
    <name type="scientific">Anaeroselena agilis</name>
    <dbReference type="NCBI Taxonomy" id="3063788"/>
    <lineage>
        <taxon>Bacteria</taxon>
        <taxon>Bacillati</taxon>
        <taxon>Bacillota</taxon>
        <taxon>Negativicutes</taxon>
        <taxon>Acetonemataceae</taxon>
        <taxon>Anaeroselena</taxon>
    </lineage>
</organism>
<name>A0ABU3P449_9FIRM</name>
<keyword evidence="2" id="KW-1133">Transmembrane helix</keyword>
<protein>
    <submittedName>
        <fullName evidence="3">DUF3084 domain-containing protein</fullName>
    </submittedName>
</protein>
<comment type="caution">
    <text evidence="3">The sequence shown here is derived from an EMBL/GenBank/DDBJ whole genome shotgun (WGS) entry which is preliminary data.</text>
</comment>
<keyword evidence="1" id="KW-0175">Coiled coil</keyword>
<dbReference type="Pfam" id="PF11283">
    <property type="entry name" value="DUF3084"/>
    <property type="match status" value="1"/>
</dbReference>
<evidence type="ECO:0000256" key="2">
    <source>
        <dbReference type="SAM" id="Phobius"/>
    </source>
</evidence>